<dbReference type="RefSeq" id="XP_055881004.1">
    <property type="nucleotide sequence ID" value="XM_056025029.1"/>
</dbReference>
<feature type="transmembrane region" description="Helical" evidence="5">
    <location>
        <begin position="12"/>
        <end position="38"/>
    </location>
</feature>
<dbReference type="OMA" id="ASIWLKI"/>
<dbReference type="OrthoDB" id="6149483at2759"/>
<evidence type="ECO:0000313" key="6">
    <source>
        <dbReference type="Proteomes" id="UP001165740"/>
    </source>
</evidence>
<evidence type="ECO:0000313" key="7">
    <source>
        <dbReference type="RefSeq" id="XP_055881004.1"/>
    </source>
</evidence>
<sequence>MCNVFRAASIWIKVALVSFAVGLLLFVIGFATTGWMVYPSGSNGLWQTYTCTRGGCGTYTFFTNNSYHQAIQAMECLGLIGFFLALLFLFLYVFANSCRRRDILQAVTALAFAGLAFACIGFAIFGSSTNIENHRGYGGQVGWSMGLAIGGAILYAIGGIMLIVQQIR</sequence>
<gene>
    <name evidence="7" type="primary">LOC106064826</name>
</gene>
<keyword evidence="4 5" id="KW-0472">Membrane</keyword>
<proteinExistence type="predicted"/>
<dbReference type="Pfam" id="PF00822">
    <property type="entry name" value="PMP22_Claudin"/>
    <property type="match status" value="1"/>
</dbReference>
<reference evidence="7" key="1">
    <citation type="submission" date="2025-08" db="UniProtKB">
        <authorList>
            <consortium name="RefSeq"/>
        </authorList>
    </citation>
    <scope>IDENTIFICATION</scope>
</reference>
<dbReference type="GeneID" id="106064826"/>
<name>A0A9W3A1E8_BIOGL</name>
<dbReference type="PANTHER" id="PTHR10671">
    <property type="entry name" value="EPITHELIAL MEMBRANE PROTEIN-RELATED"/>
    <property type="match status" value="1"/>
</dbReference>
<dbReference type="InterPro" id="IPR050579">
    <property type="entry name" value="PMP-22/EMP/MP20-like"/>
</dbReference>
<keyword evidence="6" id="KW-1185">Reference proteome</keyword>
<keyword evidence="3 5" id="KW-1133">Transmembrane helix</keyword>
<feature type="transmembrane region" description="Helical" evidence="5">
    <location>
        <begin position="106"/>
        <end position="125"/>
    </location>
</feature>
<feature type="transmembrane region" description="Helical" evidence="5">
    <location>
        <begin position="70"/>
        <end position="94"/>
    </location>
</feature>
<evidence type="ECO:0000256" key="4">
    <source>
        <dbReference type="ARBA" id="ARBA00023136"/>
    </source>
</evidence>
<organism evidence="6 7">
    <name type="scientific">Biomphalaria glabrata</name>
    <name type="common">Bloodfluke planorb</name>
    <name type="synonym">Freshwater snail</name>
    <dbReference type="NCBI Taxonomy" id="6526"/>
    <lineage>
        <taxon>Eukaryota</taxon>
        <taxon>Metazoa</taxon>
        <taxon>Spiralia</taxon>
        <taxon>Lophotrochozoa</taxon>
        <taxon>Mollusca</taxon>
        <taxon>Gastropoda</taxon>
        <taxon>Heterobranchia</taxon>
        <taxon>Euthyneura</taxon>
        <taxon>Panpulmonata</taxon>
        <taxon>Hygrophila</taxon>
        <taxon>Lymnaeoidea</taxon>
        <taxon>Planorbidae</taxon>
        <taxon>Biomphalaria</taxon>
    </lineage>
</organism>
<dbReference type="PANTHER" id="PTHR10671:SF108">
    <property type="entry name" value="CLAUDIN FAMILY PROTEIN-RELATED"/>
    <property type="match status" value="1"/>
</dbReference>
<dbReference type="AlphaFoldDB" id="A0A9W3A1E8"/>
<evidence type="ECO:0000256" key="2">
    <source>
        <dbReference type="ARBA" id="ARBA00022692"/>
    </source>
</evidence>
<protein>
    <submittedName>
        <fullName evidence="7">Uncharacterized protein LOC106064826</fullName>
    </submittedName>
</protein>
<accession>A0A9W3A1E8</accession>
<evidence type="ECO:0000256" key="1">
    <source>
        <dbReference type="ARBA" id="ARBA00004141"/>
    </source>
</evidence>
<evidence type="ECO:0000256" key="5">
    <source>
        <dbReference type="SAM" id="Phobius"/>
    </source>
</evidence>
<dbReference type="InterPro" id="IPR004031">
    <property type="entry name" value="PMP22/EMP/MP20/Claudin"/>
</dbReference>
<evidence type="ECO:0000256" key="3">
    <source>
        <dbReference type="ARBA" id="ARBA00022989"/>
    </source>
</evidence>
<dbReference type="GO" id="GO:0005886">
    <property type="term" value="C:plasma membrane"/>
    <property type="evidence" value="ECO:0007669"/>
    <property type="project" value="TreeGrafter"/>
</dbReference>
<dbReference type="Proteomes" id="UP001165740">
    <property type="component" value="Chromosome 3"/>
</dbReference>
<feature type="transmembrane region" description="Helical" evidence="5">
    <location>
        <begin position="145"/>
        <end position="164"/>
    </location>
</feature>
<comment type="subcellular location">
    <subcellularLocation>
        <location evidence="1">Membrane</location>
        <topology evidence="1">Multi-pass membrane protein</topology>
    </subcellularLocation>
</comment>
<keyword evidence="2 5" id="KW-0812">Transmembrane</keyword>
<dbReference type="Gene3D" id="1.20.140.150">
    <property type="match status" value="1"/>
</dbReference>